<keyword evidence="2" id="KW-0812">Transmembrane</keyword>
<proteinExistence type="predicted"/>
<keyword evidence="2" id="KW-1133">Transmembrane helix</keyword>
<dbReference type="AlphaFoldDB" id="A0AAV4FGE6"/>
<dbReference type="Proteomes" id="UP000762676">
    <property type="component" value="Unassembled WGS sequence"/>
</dbReference>
<evidence type="ECO:0000313" key="5">
    <source>
        <dbReference type="Proteomes" id="UP000762676"/>
    </source>
</evidence>
<dbReference type="Gene3D" id="2.60.120.200">
    <property type="match status" value="1"/>
</dbReference>
<keyword evidence="5" id="KW-1185">Reference proteome</keyword>
<evidence type="ECO:0000256" key="2">
    <source>
        <dbReference type="SAM" id="Phobius"/>
    </source>
</evidence>
<evidence type="ECO:0000256" key="1">
    <source>
        <dbReference type="SAM" id="MobiDB-lite"/>
    </source>
</evidence>
<feature type="compositionally biased region" description="Low complexity" evidence="1">
    <location>
        <begin position="621"/>
        <end position="630"/>
    </location>
</feature>
<protein>
    <recommendedName>
        <fullName evidence="3">MAM domain-containing protein</fullName>
    </recommendedName>
</protein>
<feature type="compositionally biased region" description="Basic and acidic residues" evidence="1">
    <location>
        <begin position="541"/>
        <end position="554"/>
    </location>
</feature>
<dbReference type="Pfam" id="PF00629">
    <property type="entry name" value="MAM"/>
    <property type="match status" value="1"/>
</dbReference>
<name>A0AAV4FGE6_9GAST</name>
<feature type="region of interest" description="Disordered" evidence="1">
    <location>
        <begin position="595"/>
        <end position="630"/>
    </location>
</feature>
<feature type="region of interest" description="Disordered" evidence="1">
    <location>
        <begin position="757"/>
        <end position="778"/>
    </location>
</feature>
<gene>
    <name evidence="4" type="ORF">ElyMa_003827800</name>
</gene>
<evidence type="ECO:0000259" key="3">
    <source>
        <dbReference type="PROSITE" id="PS50060"/>
    </source>
</evidence>
<feature type="compositionally biased region" description="Polar residues" evidence="1">
    <location>
        <begin position="514"/>
        <end position="535"/>
    </location>
</feature>
<feature type="region of interest" description="Disordered" evidence="1">
    <location>
        <begin position="514"/>
        <end position="562"/>
    </location>
</feature>
<feature type="transmembrane region" description="Helical" evidence="2">
    <location>
        <begin position="564"/>
        <end position="590"/>
    </location>
</feature>
<comment type="caution">
    <text evidence="4">The sequence shown here is derived from an EMBL/GenBank/DDBJ whole genome shotgun (WGS) entry which is preliminary data.</text>
</comment>
<dbReference type="PROSITE" id="PS50060">
    <property type="entry name" value="MAM_2"/>
    <property type="match status" value="1"/>
</dbReference>
<reference evidence="4 5" key="1">
    <citation type="journal article" date="2021" name="Elife">
        <title>Chloroplast acquisition without the gene transfer in kleptoplastic sea slugs, Plakobranchus ocellatus.</title>
        <authorList>
            <person name="Maeda T."/>
            <person name="Takahashi S."/>
            <person name="Yoshida T."/>
            <person name="Shimamura S."/>
            <person name="Takaki Y."/>
            <person name="Nagai Y."/>
            <person name="Toyoda A."/>
            <person name="Suzuki Y."/>
            <person name="Arimoto A."/>
            <person name="Ishii H."/>
            <person name="Satoh N."/>
            <person name="Nishiyama T."/>
            <person name="Hasebe M."/>
            <person name="Maruyama T."/>
            <person name="Minagawa J."/>
            <person name="Obokata J."/>
            <person name="Shigenobu S."/>
        </authorList>
    </citation>
    <scope>NUCLEOTIDE SEQUENCE [LARGE SCALE GENOMIC DNA]</scope>
</reference>
<accession>A0AAV4FGE6</accession>
<dbReference type="InterPro" id="IPR000998">
    <property type="entry name" value="MAM_dom"/>
</dbReference>
<dbReference type="GO" id="GO:0016020">
    <property type="term" value="C:membrane"/>
    <property type="evidence" value="ECO:0007669"/>
    <property type="project" value="InterPro"/>
</dbReference>
<evidence type="ECO:0000313" key="4">
    <source>
        <dbReference type="EMBL" id="GFR71981.1"/>
    </source>
</evidence>
<keyword evidence="2" id="KW-0472">Membrane</keyword>
<feature type="domain" description="MAM" evidence="3">
    <location>
        <begin position="295"/>
        <end position="457"/>
    </location>
</feature>
<organism evidence="4 5">
    <name type="scientific">Elysia marginata</name>
    <dbReference type="NCBI Taxonomy" id="1093978"/>
    <lineage>
        <taxon>Eukaryota</taxon>
        <taxon>Metazoa</taxon>
        <taxon>Spiralia</taxon>
        <taxon>Lophotrochozoa</taxon>
        <taxon>Mollusca</taxon>
        <taxon>Gastropoda</taxon>
        <taxon>Heterobranchia</taxon>
        <taxon>Euthyneura</taxon>
        <taxon>Panpulmonata</taxon>
        <taxon>Sacoglossa</taxon>
        <taxon>Placobranchoidea</taxon>
        <taxon>Plakobranchidae</taxon>
        <taxon>Elysia</taxon>
    </lineage>
</organism>
<sequence>MGLRRVRGVRLWQNYLKGYHYEYDEEVIADVRRWCRGESSEFFSDGERQLVKRWRLCVDRDSDYVKNRVLKAHESECTNDYKGAESNHLDDSIGNWKSPSGQGSTWTYSHPDDTFPLKTDYRPKGKEKRKGGYIYLTNSEKQTTASINTVVSKGIGKLCTIFRYATTSPKDIDIDLHIGDTRQVLYTLKTNNTFGHWKRFGVSCCLTQPKADERMIGFTSTVSPGEVVAIDYIEMKTSKRICDENNRDQCFIVPPPPATKTQASTTERGTASNLKNALTGGADMSQCTNEHKGVSSCHFDAEEDNTCSWKSSKEINSMWTFTGAKGKGPIENDYRPPGKEGEKGGYAYLKSDKPTTASIITAVSPEIGKLCIEFRYATTSPTDIDIDLHIGDTRQVLYTLKTNNTFGYWKRFGVSCCLTQPNLLLERKIGFTSTVAPGKVVAIDYIEMRLSKRTCHETNKDQCFIVPPPPPPPTPPQASTKARVTTYKPRNTPAETESSEVTTVMPTMIMAETESTNVTTSMPTSTPINNSTETLGGNKETSTKERKETTDQKSKNGQSNNDHLFFSFVVPGGLVLGIILIVIVVGLVGLCSQRRESKSTNKTPDYQRATHASVLEDRSRTSSSESSWSEFDNTLTFPTAVTDDYLNEPSANKESGSAQGDEKHWQFYNGDMHVTCTDAGMKSLDHGYSQNRYSHPLDRTLSTFSTASSFDHHNESVMAPALDFEDSLDSVDENIVTLRPKVHAYRHRMYRHLSESSDTSSVYSIPRPSLRDSREKKRRPSVAFVNPLYAA</sequence>
<dbReference type="EMBL" id="BMAT01007816">
    <property type="protein sequence ID" value="GFR71981.1"/>
    <property type="molecule type" value="Genomic_DNA"/>
</dbReference>